<dbReference type="Proteomes" id="UP000274082">
    <property type="component" value="Chromosome 34"/>
</dbReference>
<feature type="compositionally biased region" description="Low complexity" evidence="1">
    <location>
        <begin position="126"/>
        <end position="147"/>
    </location>
</feature>
<feature type="region of interest" description="Disordered" evidence="1">
    <location>
        <begin position="73"/>
        <end position="207"/>
    </location>
</feature>
<dbReference type="OrthoDB" id="261850at2759"/>
<sequence length="451" mass="49863">MSSRRGRQWQSPSGGDDNGLRRDSSARYSSSAHTKSLRYGNGGGFRSNDSRRTVDTSDRYCDMYTLQWGCASSSDGARTARIGEVQVGSTSRDCRRRDASRGSGVSGPGARGRSVRGGNRQYDAPSSWSTSSYTYSYSGSDANNGDSSSEERARDQNRVYAGSRARKRQETKSSRPTPLGSARSPIRVTPTGPPPLDAPPPGAIRWVDDGRRGREVYRGENESKAGSLSRQHTDADEQDAAMMKPAASLRPLLSARTPSLQPTGMLRRVIAAVAYYRGVPPPPSVPPEVILAFDEYVSRGSVMLKFASRGPPHQRFFAIRFLDVMAGSIRLGCGRAYDQRPSILHAVLSWYRSASSRRMIRFLPLHDLIEVKADGADHRYVRRRTVQPGLLRGPRSGLVTTYVRADFIVQFRFCSRLSRAEETLALMAENRTQYLAWLVVGSFISQIGEIY</sequence>
<dbReference type="AlphaFoldDB" id="A0A3Q8IIN3"/>
<keyword evidence="4" id="KW-1185">Reference proteome</keyword>
<evidence type="ECO:0000313" key="4">
    <source>
        <dbReference type="Proteomes" id="UP000274082"/>
    </source>
</evidence>
<dbReference type="InterPro" id="IPR057608">
    <property type="entry name" value="PH_2_kinetoplastids"/>
</dbReference>
<evidence type="ECO:0000313" key="3">
    <source>
        <dbReference type="EMBL" id="AYU82608.1"/>
    </source>
</evidence>
<proteinExistence type="predicted"/>
<reference evidence="3 4" key="1">
    <citation type="journal article" date="2018" name="Sci. Rep.">
        <title>A complete Leishmania donovani reference genome identifies novel genetic variations associated with virulence.</title>
        <authorList>
            <person name="Lypaczewski P."/>
            <person name="Hoshizaki J."/>
            <person name="Zhang W.-W."/>
            <person name="McCall L.-I."/>
            <person name="Torcivia-Rodriguez J."/>
            <person name="Simonyan V."/>
            <person name="Kaur A."/>
            <person name="Dewar K."/>
            <person name="Matlashewski G."/>
        </authorList>
    </citation>
    <scope>NUCLEOTIDE SEQUENCE [LARGE SCALE GENOMIC DNA]</scope>
    <source>
        <strain evidence="3 4">LdCL</strain>
    </source>
</reference>
<accession>A0A3Q8IIN3</accession>
<dbReference type="VEuPathDB" id="TriTrypDB:LdBPK_342540.1"/>
<feature type="region of interest" description="Disordered" evidence="1">
    <location>
        <begin position="1"/>
        <end position="56"/>
    </location>
</feature>
<protein>
    <recommendedName>
        <fullName evidence="2">PH-like domain-containing protein</fullName>
    </recommendedName>
</protein>
<evidence type="ECO:0000259" key="2">
    <source>
        <dbReference type="Pfam" id="PF25406"/>
    </source>
</evidence>
<evidence type="ECO:0000256" key="1">
    <source>
        <dbReference type="SAM" id="MobiDB-lite"/>
    </source>
</evidence>
<dbReference type="Pfam" id="PF25406">
    <property type="entry name" value="PH_31"/>
    <property type="match status" value="1"/>
</dbReference>
<gene>
    <name evidence="3" type="ORF">LdCL_340033000</name>
</gene>
<name>A0A3Q8IIN3_LEIDO</name>
<feature type="domain" description="PH-like" evidence="2">
    <location>
        <begin position="259"/>
        <end position="448"/>
    </location>
</feature>
<dbReference type="EMBL" id="CP029533">
    <property type="protein sequence ID" value="AYU82608.1"/>
    <property type="molecule type" value="Genomic_DNA"/>
</dbReference>
<dbReference type="VEuPathDB" id="TriTrypDB:LDHU3_34.4140"/>
<feature type="compositionally biased region" description="Pro residues" evidence="1">
    <location>
        <begin position="191"/>
        <end position="202"/>
    </location>
</feature>
<dbReference type="VEuPathDB" id="TriTrypDB:LdCL_340033000"/>
<organism evidence="3 4">
    <name type="scientific">Leishmania donovani</name>
    <dbReference type="NCBI Taxonomy" id="5661"/>
    <lineage>
        <taxon>Eukaryota</taxon>
        <taxon>Discoba</taxon>
        <taxon>Euglenozoa</taxon>
        <taxon>Kinetoplastea</taxon>
        <taxon>Metakinetoplastina</taxon>
        <taxon>Trypanosomatida</taxon>
        <taxon>Trypanosomatidae</taxon>
        <taxon>Leishmaniinae</taxon>
        <taxon>Leishmania</taxon>
    </lineage>
</organism>